<protein>
    <recommendedName>
        <fullName evidence="7">Tat pathway signal sequence</fullName>
    </recommendedName>
</protein>
<dbReference type="GO" id="GO:0016491">
    <property type="term" value="F:oxidoreductase activity"/>
    <property type="evidence" value="ECO:0007669"/>
    <property type="project" value="UniProtKB-KW"/>
</dbReference>
<reference evidence="5 6" key="1">
    <citation type="journal article" date="2016" name="Genome Biol. Evol.">
        <title>Divergent and convergent evolution of fungal pathogenicity.</title>
        <authorList>
            <person name="Shang Y."/>
            <person name="Xiao G."/>
            <person name="Zheng P."/>
            <person name="Cen K."/>
            <person name="Zhan S."/>
            <person name="Wang C."/>
        </authorList>
    </citation>
    <scope>NUCLEOTIDE SEQUENCE [LARGE SCALE GENOMIC DNA]</scope>
    <source>
        <strain evidence="5 6">RCEF 264</strain>
    </source>
</reference>
<comment type="pathway">
    <text evidence="1">Mycotoxin biosynthesis.</text>
</comment>
<proteinExistence type="inferred from homology"/>
<name>A0A167QUW2_9HYPO</name>
<dbReference type="Pfam" id="PF11807">
    <property type="entry name" value="UstYa"/>
    <property type="match status" value="1"/>
</dbReference>
<dbReference type="EMBL" id="AZHD01000013">
    <property type="protein sequence ID" value="OAA57989.1"/>
    <property type="molecule type" value="Genomic_DNA"/>
</dbReference>
<evidence type="ECO:0000256" key="2">
    <source>
        <dbReference type="ARBA" id="ARBA00023002"/>
    </source>
</evidence>
<keyword evidence="2" id="KW-0560">Oxidoreductase</keyword>
<evidence type="ECO:0000256" key="4">
    <source>
        <dbReference type="SAM" id="Phobius"/>
    </source>
</evidence>
<organism evidence="5 6">
    <name type="scientific">Niveomyces insectorum RCEF 264</name>
    <dbReference type="NCBI Taxonomy" id="1081102"/>
    <lineage>
        <taxon>Eukaryota</taxon>
        <taxon>Fungi</taxon>
        <taxon>Dikarya</taxon>
        <taxon>Ascomycota</taxon>
        <taxon>Pezizomycotina</taxon>
        <taxon>Sordariomycetes</taxon>
        <taxon>Hypocreomycetidae</taxon>
        <taxon>Hypocreales</taxon>
        <taxon>Cordycipitaceae</taxon>
        <taxon>Niveomyces</taxon>
    </lineage>
</organism>
<keyword evidence="4" id="KW-0472">Membrane</keyword>
<keyword evidence="6" id="KW-1185">Reference proteome</keyword>
<comment type="caution">
    <text evidence="5">The sequence shown here is derived from an EMBL/GenBank/DDBJ whole genome shotgun (WGS) entry which is preliminary data.</text>
</comment>
<accession>A0A167QUW2</accession>
<dbReference type="PANTHER" id="PTHR33365:SF11">
    <property type="entry name" value="TAT PATHWAY SIGNAL SEQUENCE"/>
    <property type="match status" value="1"/>
</dbReference>
<evidence type="ECO:0000256" key="1">
    <source>
        <dbReference type="ARBA" id="ARBA00004685"/>
    </source>
</evidence>
<dbReference type="PANTHER" id="PTHR33365">
    <property type="entry name" value="YALI0B05434P"/>
    <property type="match status" value="1"/>
</dbReference>
<evidence type="ECO:0000256" key="3">
    <source>
        <dbReference type="ARBA" id="ARBA00035112"/>
    </source>
</evidence>
<dbReference type="STRING" id="1081102.A0A167QUW2"/>
<dbReference type="OrthoDB" id="3687641at2759"/>
<gene>
    <name evidence="5" type="ORF">SPI_06874</name>
</gene>
<feature type="transmembrane region" description="Helical" evidence="4">
    <location>
        <begin position="47"/>
        <end position="66"/>
    </location>
</feature>
<comment type="similarity">
    <text evidence="3">Belongs to the ustYa family.</text>
</comment>
<keyword evidence="4" id="KW-0812">Transmembrane</keyword>
<sequence>MAGNNHEFTDAESASFLHGEAKDEALPKGLLGGKAARWRQWSSVSRLWPYALVTAGVILAVGILVWPRPSNGSQEQHLLPSQALLGKIPKKLVVFSPDDSYDLDPFGPDGLENAWSKLPPVGKGHVKVDDPVAWKLSGGYPLEDEAAPKAEEYTIAMFHQLHCLAAIKSKMARLQQYYKGENEKNYLTFAINEEQVSDQHIYHCFDYIRQAIMCNADTTLEMARTVDGKRVRGVDGWGVAHECRDIDAIKTFATAHRTNNLTGID</sequence>
<dbReference type="AlphaFoldDB" id="A0A167QUW2"/>
<dbReference type="Proteomes" id="UP000076874">
    <property type="component" value="Unassembled WGS sequence"/>
</dbReference>
<dbReference type="InterPro" id="IPR021765">
    <property type="entry name" value="UstYa-like"/>
</dbReference>
<evidence type="ECO:0000313" key="5">
    <source>
        <dbReference type="EMBL" id="OAA57989.1"/>
    </source>
</evidence>
<evidence type="ECO:0008006" key="7">
    <source>
        <dbReference type="Google" id="ProtNLM"/>
    </source>
</evidence>
<dbReference type="GO" id="GO:0043386">
    <property type="term" value="P:mycotoxin biosynthetic process"/>
    <property type="evidence" value="ECO:0007669"/>
    <property type="project" value="InterPro"/>
</dbReference>
<keyword evidence="4" id="KW-1133">Transmembrane helix</keyword>
<evidence type="ECO:0000313" key="6">
    <source>
        <dbReference type="Proteomes" id="UP000076874"/>
    </source>
</evidence>